<keyword evidence="1" id="KW-0472">Membrane</keyword>
<evidence type="ECO:0000313" key="3">
    <source>
        <dbReference type="Proteomes" id="UP001356427"/>
    </source>
</evidence>
<name>A0AAN8QSZ1_9TELE</name>
<keyword evidence="1" id="KW-1133">Transmembrane helix</keyword>
<dbReference type="Proteomes" id="UP001356427">
    <property type="component" value="Unassembled WGS sequence"/>
</dbReference>
<gene>
    <name evidence="2" type="ORF">J4Q44_G00197720</name>
</gene>
<comment type="caution">
    <text evidence="2">The sequence shown here is derived from an EMBL/GenBank/DDBJ whole genome shotgun (WGS) entry which is preliminary data.</text>
</comment>
<protein>
    <submittedName>
        <fullName evidence="2">Uncharacterized protein</fullName>
    </submittedName>
</protein>
<keyword evidence="3" id="KW-1185">Reference proteome</keyword>
<keyword evidence="1" id="KW-0812">Transmembrane</keyword>
<evidence type="ECO:0000256" key="1">
    <source>
        <dbReference type="SAM" id="Phobius"/>
    </source>
</evidence>
<accession>A0AAN8QSZ1</accession>
<dbReference type="AlphaFoldDB" id="A0AAN8QSZ1"/>
<sequence length="142" mass="15525">MFCAHGDGLCLTLECRLGDMDIGKEASIHMEVKLNPTVLQLSPGRHGVMLMESTGIITSPREDPQTILLQQIPIAQVVLEAHFSQKPQAAVEVFIIVVSLLVGLLILTLAHLRPLGGWSSSKGSSRRRMRSVRIAGTMYPKI</sequence>
<dbReference type="EMBL" id="JAGTTL010000017">
    <property type="protein sequence ID" value="KAK6309891.1"/>
    <property type="molecule type" value="Genomic_DNA"/>
</dbReference>
<reference evidence="2 3" key="1">
    <citation type="submission" date="2021-04" db="EMBL/GenBank/DDBJ databases">
        <authorList>
            <person name="De Guttry C."/>
            <person name="Zahm M."/>
            <person name="Klopp C."/>
            <person name="Cabau C."/>
            <person name="Louis A."/>
            <person name="Berthelot C."/>
            <person name="Parey E."/>
            <person name="Roest Crollius H."/>
            <person name="Montfort J."/>
            <person name="Robinson-Rechavi M."/>
            <person name="Bucao C."/>
            <person name="Bouchez O."/>
            <person name="Gislard M."/>
            <person name="Lluch J."/>
            <person name="Milhes M."/>
            <person name="Lampietro C."/>
            <person name="Lopez Roques C."/>
            <person name="Donnadieu C."/>
            <person name="Braasch I."/>
            <person name="Desvignes T."/>
            <person name="Postlethwait J."/>
            <person name="Bobe J."/>
            <person name="Wedekind C."/>
            <person name="Guiguen Y."/>
        </authorList>
    </citation>
    <scope>NUCLEOTIDE SEQUENCE [LARGE SCALE GENOMIC DNA]</scope>
    <source>
        <strain evidence="2">Cs_M1</strain>
        <tissue evidence="2">Blood</tissue>
    </source>
</reference>
<proteinExistence type="predicted"/>
<evidence type="ECO:0000313" key="2">
    <source>
        <dbReference type="EMBL" id="KAK6309891.1"/>
    </source>
</evidence>
<organism evidence="2 3">
    <name type="scientific">Coregonus suidteri</name>
    <dbReference type="NCBI Taxonomy" id="861788"/>
    <lineage>
        <taxon>Eukaryota</taxon>
        <taxon>Metazoa</taxon>
        <taxon>Chordata</taxon>
        <taxon>Craniata</taxon>
        <taxon>Vertebrata</taxon>
        <taxon>Euteleostomi</taxon>
        <taxon>Actinopterygii</taxon>
        <taxon>Neopterygii</taxon>
        <taxon>Teleostei</taxon>
        <taxon>Protacanthopterygii</taxon>
        <taxon>Salmoniformes</taxon>
        <taxon>Salmonidae</taxon>
        <taxon>Coregoninae</taxon>
        <taxon>Coregonus</taxon>
    </lineage>
</organism>
<feature type="transmembrane region" description="Helical" evidence="1">
    <location>
        <begin position="93"/>
        <end position="112"/>
    </location>
</feature>